<dbReference type="GO" id="GO:0005737">
    <property type="term" value="C:cytoplasm"/>
    <property type="evidence" value="ECO:0007669"/>
    <property type="project" value="TreeGrafter"/>
</dbReference>
<reference evidence="12" key="1">
    <citation type="journal article" date="2020" name="Nat. Commun.">
        <title>Large-scale genome sequencing of mycorrhizal fungi provides insights into the early evolution of symbiotic traits.</title>
        <authorList>
            <person name="Miyauchi S."/>
            <person name="Kiss E."/>
            <person name="Kuo A."/>
            <person name="Drula E."/>
            <person name="Kohler A."/>
            <person name="Sanchez-Garcia M."/>
            <person name="Morin E."/>
            <person name="Andreopoulos B."/>
            <person name="Barry K.W."/>
            <person name="Bonito G."/>
            <person name="Buee M."/>
            <person name="Carver A."/>
            <person name="Chen C."/>
            <person name="Cichocki N."/>
            <person name="Clum A."/>
            <person name="Culley D."/>
            <person name="Crous P.W."/>
            <person name="Fauchery L."/>
            <person name="Girlanda M."/>
            <person name="Hayes R.D."/>
            <person name="Keri Z."/>
            <person name="LaButti K."/>
            <person name="Lipzen A."/>
            <person name="Lombard V."/>
            <person name="Magnuson J."/>
            <person name="Maillard F."/>
            <person name="Murat C."/>
            <person name="Nolan M."/>
            <person name="Ohm R.A."/>
            <person name="Pangilinan J."/>
            <person name="Pereira M.F."/>
            <person name="Perotto S."/>
            <person name="Peter M."/>
            <person name="Pfister S."/>
            <person name="Riley R."/>
            <person name="Sitrit Y."/>
            <person name="Stielow J.B."/>
            <person name="Szollosi G."/>
            <person name="Zifcakova L."/>
            <person name="Stursova M."/>
            <person name="Spatafora J.W."/>
            <person name="Tedersoo L."/>
            <person name="Vaario L.M."/>
            <person name="Yamada A."/>
            <person name="Yan M."/>
            <person name="Wang P."/>
            <person name="Xu J."/>
            <person name="Bruns T."/>
            <person name="Baldrian P."/>
            <person name="Vilgalys R."/>
            <person name="Dunand C."/>
            <person name="Henrissat B."/>
            <person name="Grigoriev I.V."/>
            <person name="Hibbett D."/>
            <person name="Nagy L.G."/>
            <person name="Martin F.M."/>
        </authorList>
    </citation>
    <scope>NUCLEOTIDE SEQUENCE</scope>
    <source>
        <strain evidence="12">UH-Tt-Lm1</strain>
    </source>
</reference>
<evidence type="ECO:0000256" key="4">
    <source>
        <dbReference type="ARBA" id="ARBA00022722"/>
    </source>
</evidence>
<evidence type="ECO:0000259" key="11">
    <source>
        <dbReference type="Pfam" id="PF03372"/>
    </source>
</evidence>
<dbReference type="Pfam" id="PF03372">
    <property type="entry name" value="Exo_endo_phos"/>
    <property type="match status" value="1"/>
</dbReference>
<dbReference type="Proteomes" id="UP000736335">
    <property type="component" value="Unassembled WGS sequence"/>
</dbReference>
<dbReference type="GO" id="GO:0003697">
    <property type="term" value="F:single-stranded DNA binding"/>
    <property type="evidence" value="ECO:0007669"/>
    <property type="project" value="TreeGrafter"/>
</dbReference>
<keyword evidence="6" id="KW-0227">DNA damage</keyword>
<dbReference type="PANTHER" id="PTHR15822:SF4">
    <property type="entry name" value="TYROSYL-DNA PHOSPHODIESTERASE 2"/>
    <property type="match status" value="1"/>
</dbReference>
<feature type="domain" description="Endonuclease/exonuclease/phosphatase" evidence="11">
    <location>
        <begin position="85"/>
        <end position="347"/>
    </location>
</feature>
<organism evidence="12 13">
    <name type="scientific">Thelephora terrestris</name>
    <dbReference type="NCBI Taxonomy" id="56493"/>
    <lineage>
        <taxon>Eukaryota</taxon>
        <taxon>Fungi</taxon>
        <taxon>Dikarya</taxon>
        <taxon>Basidiomycota</taxon>
        <taxon>Agaricomycotina</taxon>
        <taxon>Agaricomycetes</taxon>
        <taxon>Thelephorales</taxon>
        <taxon>Thelephoraceae</taxon>
        <taxon>Thelephora</taxon>
    </lineage>
</organism>
<evidence type="ECO:0000256" key="7">
    <source>
        <dbReference type="ARBA" id="ARBA00022801"/>
    </source>
</evidence>
<evidence type="ECO:0000256" key="5">
    <source>
        <dbReference type="ARBA" id="ARBA00022723"/>
    </source>
</evidence>
<evidence type="ECO:0000256" key="1">
    <source>
        <dbReference type="ARBA" id="ARBA00001936"/>
    </source>
</evidence>
<evidence type="ECO:0000256" key="10">
    <source>
        <dbReference type="ARBA" id="ARBA00023242"/>
    </source>
</evidence>
<evidence type="ECO:0000313" key="13">
    <source>
        <dbReference type="Proteomes" id="UP000736335"/>
    </source>
</evidence>
<proteinExistence type="predicted"/>
<dbReference type="GO" id="GO:0070260">
    <property type="term" value="F:5'-tyrosyl-DNA phosphodiesterase activity"/>
    <property type="evidence" value="ECO:0007669"/>
    <property type="project" value="TreeGrafter"/>
</dbReference>
<comment type="subcellular location">
    <subcellularLocation>
        <location evidence="3">Nucleus</location>
        <location evidence="3">PML body</location>
    </subcellularLocation>
</comment>
<keyword evidence="9" id="KW-0234">DNA repair</keyword>
<gene>
    <name evidence="12" type="ORF">BJ322DRAFT_1092911</name>
</gene>
<keyword evidence="10" id="KW-0539">Nucleus</keyword>
<comment type="caution">
    <text evidence="12">The sequence shown here is derived from an EMBL/GenBank/DDBJ whole genome shotgun (WGS) entry which is preliminary data.</text>
</comment>
<sequence>MSTKVSAPLYAYSSVSGFCPIGVEPDESTPKKSGSRLMSKLDRLFSPRSAAPSSPADAIAAKNPANAINESQPEEVPTSISLRILTWNIWFETLYKEQRTTALVETIKSLDPLPDVCCFQECTPRFELHLQENDWWRKTWAMTKCADQSAVTHYSYGTMVFVRRELIERLGFKVKSWFEPFEVSQTGRGLLVLELTPPKSKHPLLIATSHMDYTPEIRATQFASAISTLSATPTSVFCGDTNIDTYPELQPLLSAGYVDSWLETNPDFATSPDLREVGVTFGTVGLRGSSMPNMDGPPRRLDYVMTRGMKVTKCELIGGELIPKENWATDSDEEDEELDLEVYVSDHLGVLVDVQLLPL</sequence>
<name>A0A9P6L1F8_9AGAM</name>
<evidence type="ECO:0000256" key="8">
    <source>
        <dbReference type="ARBA" id="ARBA00022842"/>
    </source>
</evidence>
<comment type="cofactor">
    <cofactor evidence="2">
        <name>Mg(2+)</name>
        <dbReference type="ChEBI" id="CHEBI:18420"/>
    </cofactor>
</comment>
<accession>A0A9P6L1F8</accession>
<dbReference type="InterPro" id="IPR036691">
    <property type="entry name" value="Endo/exonu/phosph_ase_sf"/>
</dbReference>
<dbReference type="GO" id="GO:0046872">
    <property type="term" value="F:metal ion binding"/>
    <property type="evidence" value="ECO:0007669"/>
    <property type="project" value="UniProtKB-KW"/>
</dbReference>
<dbReference type="OrthoDB" id="9975959at2759"/>
<dbReference type="InterPro" id="IPR051547">
    <property type="entry name" value="TDP2-like"/>
</dbReference>
<evidence type="ECO:0000256" key="2">
    <source>
        <dbReference type="ARBA" id="ARBA00001946"/>
    </source>
</evidence>
<keyword evidence="5" id="KW-0479">Metal-binding</keyword>
<dbReference type="InterPro" id="IPR005135">
    <property type="entry name" value="Endo/exonuclease/phosphatase"/>
</dbReference>
<keyword evidence="7" id="KW-0378">Hydrolase</keyword>
<comment type="cofactor">
    <cofactor evidence="1">
        <name>Mn(2+)</name>
        <dbReference type="ChEBI" id="CHEBI:29035"/>
    </cofactor>
</comment>
<evidence type="ECO:0000256" key="9">
    <source>
        <dbReference type="ARBA" id="ARBA00023204"/>
    </source>
</evidence>
<reference evidence="12" key="2">
    <citation type="submission" date="2020-11" db="EMBL/GenBank/DDBJ databases">
        <authorList>
            <consortium name="DOE Joint Genome Institute"/>
            <person name="Kuo A."/>
            <person name="Miyauchi S."/>
            <person name="Kiss E."/>
            <person name="Drula E."/>
            <person name="Kohler A."/>
            <person name="Sanchez-Garcia M."/>
            <person name="Andreopoulos B."/>
            <person name="Barry K.W."/>
            <person name="Bonito G."/>
            <person name="Buee M."/>
            <person name="Carver A."/>
            <person name="Chen C."/>
            <person name="Cichocki N."/>
            <person name="Clum A."/>
            <person name="Culley D."/>
            <person name="Crous P.W."/>
            <person name="Fauchery L."/>
            <person name="Girlanda M."/>
            <person name="Hayes R."/>
            <person name="Keri Z."/>
            <person name="Labutti K."/>
            <person name="Lipzen A."/>
            <person name="Lombard V."/>
            <person name="Magnuson J."/>
            <person name="Maillard F."/>
            <person name="Morin E."/>
            <person name="Murat C."/>
            <person name="Nolan M."/>
            <person name="Ohm R."/>
            <person name="Pangilinan J."/>
            <person name="Pereira M."/>
            <person name="Perotto S."/>
            <person name="Peter M."/>
            <person name="Riley R."/>
            <person name="Sitrit Y."/>
            <person name="Stielow B."/>
            <person name="Szollosi G."/>
            <person name="Zifcakova L."/>
            <person name="Stursova M."/>
            <person name="Spatafora J.W."/>
            <person name="Tedersoo L."/>
            <person name="Vaario L.-M."/>
            <person name="Yamada A."/>
            <person name="Yan M."/>
            <person name="Wang P."/>
            <person name="Xu J."/>
            <person name="Bruns T."/>
            <person name="Baldrian P."/>
            <person name="Vilgalys R."/>
            <person name="Henrissat B."/>
            <person name="Grigoriev I.V."/>
            <person name="Hibbett D."/>
            <person name="Nagy L.G."/>
            <person name="Martin F.M."/>
        </authorList>
    </citation>
    <scope>NUCLEOTIDE SEQUENCE</scope>
    <source>
        <strain evidence="12">UH-Tt-Lm1</strain>
    </source>
</reference>
<evidence type="ECO:0000313" key="12">
    <source>
        <dbReference type="EMBL" id="KAF9778403.1"/>
    </source>
</evidence>
<keyword evidence="12" id="KW-0255">Endonuclease</keyword>
<evidence type="ECO:0000256" key="3">
    <source>
        <dbReference type="ARBA" id="ARBA00004322"/>
    </source>
</evidence>
<evidence type="ECO:0000256" key="6">
    <source>
        <dbReference type="ARBA" id="ARBA00022763"/>
    </source>
</evidence>
<dbReference type="GO" id="GO:0006302">
    <property type="term" value="P:double-strand break repair"/>
    <property type="evidence" value="ECO:0007669"/>
    <property type="project" value="TreeGrafter"/>
</dbReference>
<keyword evidence="8" id="KW-0460">Magnesium</keyword>
<dbReference type="SUPFAM" id="SSF56219">
    <property type="entry name" value="DNase I-like"/>
    <property type="match status" value="1"/>
</dbReference>
<protein>
    <submittedName>
        <fullName evidence="12">Endonuclease/exonuclease/phosphatase</fullName>
    </submittedName>
</protein>
<dbReference type="EMBL" id="WIUZ02000023">
    <property type="protein sequence ID" value="KAF9778403.1"/>
    <property type="molecule type" value="Genomic_DNA"/>
</dbReference>
<dbReference type="Gene3D" id="3.60.10.10">
    <property type="entry name" value="Endonuclease/exonuclease/phosphatase"/>
    <property type="match status" value="1"/>
</dbReference>
<dbReference type="PANTHER" id="PTHR15822">
    <property type="entry name" value="TRAF AND TNF RECEPTOR-ASSOCIATED PROTEIN"/>
    <property type="match status" value="1"/>
</dbReference>
<keyword evidence="4" id="KW-0540">Nuclease</keyword>
<dbReference type="AlphaFoldDB" id="A0A9P6L1F8"/>
<dbReference type="GO" id="GO:0004519">
    <property type="term" value="F:endonuclease activity"/>
    <property type="evidence" value="ECO:0007669"/>
    <property type="project" value="UniProtKB-KW"/>
</dbReference>
<keyword evidence="13" id="KW-1185">Reference proteome</keyword>